<evidence type="ECO:0000313" key="3">
    <source>
        <dbReference type="Proteomes" id="UP001590951"/>
    </source>
</evidence>
<dbReference type="EMBL" id="JBHFEH010000010">
    <property type="protein sequence ID" value="KAL2055665.1"/>
    <property type="molecule type" value="Genomic_DNA"/>
</dbReference>
<dbReference type="Proteomes" id="UP001590951">
    <property type="component" value="Unassembled WGS sequence"/>
</dbReference>
<evidence type="ECO:0000313" key="2">
    <source>
        <dbReference type="EMBL" id="KAL2055665.1"/>
    </source>
</evidence>
<dbReference type="Pfam" id="PF03540">
    <property type="entry name" value="TAF10"/>
    <property type="match status" value="1"/>
</dbReference>
<evidence type="ECO:0000256" key="1">
    <source>
        <dbReference type="SAM" id="MobiDB-lite"/>
    </source>
</evidence>
<reference evidence="2 3" key="1">
    <citation type="submission" date="2024-09" db="EMBL/GenBank/DDBJ databases">
        <title>Rethinking Asexuality: The Enigmatic Case of Functional Sexual Genes in Lepraria (Stereocaulaceae).</title>
        <authorList>
            <person name="Doellman M."/>
            <person name="Sun Y."/>
            <person name="Barcenas-Pena A."/>
            <person name="Lumbsch H.T."/>
            <person name="Grewe F."/>
        </authorList>
    </citation>
    <scope>NUCLEOTIDE SEQUENCE [LARGE SCALE GENOMIC DNA]</scope>
    <source>
        <strain evidence="2 3">Grewe 0041</strain>
    </source>
</reference>
<organism evidence="2 3">
    <name type="scientific">Lepraria finkii</name>
    <dbReference type="NCBI Taxonomy" id="1340010"/>
    <lineage>
        <taxon>Eukaryota</taxon>
        <taxon>Fungi</taxon>
        <taxon>Dikarya</taxon>
        <taxon>Ascomycota</taxon>
        <taxon>Pezizomycotina</taxon>
        <taxon>Lecanoromycetes</taxon>
        <taxon>OSLEUM clade</taxon>
        <taxon>Lecanoromycetidae</taxon>
        <taxon>Lecanorales</taxon>
        <taxon>Lecanorineae</taxon>
        <taxon>Stereocaulaceae</taxon>
        <taxon>Lepraria</taxon>
    </lineage>
</organism>
<feature type="compositionally biased region" description="Acidic residues" evidence="1">
    <location>
        <begin position="1"/>
        <end position="11"/>
    </location>
</feature>
<name>A0ABR4BDG3_9LECA</name>
<proteinExistence type="predicted"/>
<feature type="region of interest" description="Disordered" evidence="1">
    <location>
        <begin position="1"/>
        <end position="38"/>
    </location>
</feature>
<accession>A0ABR4BDG3</accession>
<gene>
    <name evidence="2" type="ORF">ABVK25_003907</name>
</gene>
<sequence>MDTELDPEIDMSIDPAPPDPENASLEAEAVPEAREPTKKDISLRDFLSKMDDYAPIIPDAVTSHHLLLAGLPQPPPPLPSNAS</sequence>
<protein>
    <submittedName>
        <fullName evidence="2">Uncharacterized protein</fullName>
    </submittedName>
</protein>
<keyword evidence="3" id="KW-1185">Reference proteome</keyword>
<dbReference type="InterPro" id="IPR003923">
    <property type="entry name" value="TAF10"/>
</dbReference>
<comment type="caution">
    <text evidence="2">The sequence shown here is derived from an EMBL/GenBank/DDBJ whole genome shotgun (WGS) entry which is preliminary data.</text>
</comment>